<feature type="region of interest" description="Disordered" evidence="2">
    <location>
        <begin position="799"/>
        <end position="840"/>
    </location>
</feature>
<feature type="compositionally biased region" description="Basic and acidic residues" evidence="2">
    <location>
        <begin position="799"/>
        <end position="815"/>
    </location>
</feature>
<proteinExistence type="predicted"/>
<reference evidence="3 4" key="1">
    <citation type="submission" date="2020-02" db="EMBL/GenBank/DDBJ databases">
        <title>A chromosome-scale genome assembly of the black bullhead catfish (Ameiurus melas).</title>
        <authorList>
            <person name="Wen M."/>
            <person name="Zham M."/>
            <person name="Cabau C."/>
            <person name="Klopp C."/>
            <person name="Donnadieu C."/>
            <person name="Roques C."/>
            <person name="Bouchez O."/>
            <person name="Lampietro C."/>
            <person name="Jouanno E."/>
            <person name="Herpin A."/>
            <person name="Louis A."/>
            <person name="Berthelot C."/>
            <person name="Parey E."/>
            <person name="Roest-Crollius H."/>
            <person name="Braasch I."/>
            <person name="Postlethwait J."/>
            <person name="Robinson-Rechavi M."/>
            <person name="Echchiki A."/>
            <person name="Begum T."/>
            <person name="Montfort J."/>
            <person name="Schartl M."/>
            <person name="Bobe J."/>
            <person name="Guiguen Y."/>
        </authorList>
    </citation>
    <scope>NUCLEOTIDE SEQUENCE [LARGE SCALE GENOMIC DNA]</scope>
    <source>
        <strain evidence="3">M_S1</strain>
        <tissue evidence="3">Blood</tissue>
    </source>
</reference>
<evidence type="ECO:0000256" key="2">
    <source>
        <dbReference type="SAM" id="MobiDB-lite"/>
    </source>
</evidence>
<gene>
    <name evidence="3" type="ORF">AMELA_G00161030</name>
</gene>
<feature type="compositionally biased region" description="Basic and acidic residues" evidence="2">
    <location>
        <begin position="826"/>
        <end position="840"/>
    </location>
</feature>
<name>A0A7J6AFK3_AMEME</name>
<organism evidence="3 4">
    <name type="scientific">Ameiurus melas</name>
    <name type="common">Black bullhead</name>
    <name type="synonym">Silurus melas</name>
    <dbReference type="NCBI Taxonomy" id="219545"/>
    <lineage>
        <taxon>Eukaryota</taxon>
        <taxon>Metazoa</taxon>
        <taxon>Chordata</taxon>
        <taxon>Craniata</taxon>
        <taxon>Vertebrata</taxon>
        <taxon>Euteleostomi</taxon>
        <taxon>Actinopterygii</taxon>
        <taxon>Neopterygii</taxon>
        <taxon>Teleostei</taxon>
        <taxon>Ostariophysi</taxon>
        <taxon>Siluriformes</taxon>
        <taxon>Ictaluridae</taxon>
        <taxon>Ameiurus</taxon>
    </lineage>
</organism>
<evidence type="ECO:0000313" key="3">
    <source>
        <dbReference type="EMBL" id="KAF4081410.1"/>
    </source>
</evidence>
<feature type="compositionally biased region" description="Basic and acidic residues" evidence="2">
    <location>
        <begin position="100"/>
        <end position="113"/>
    </location>
</feature>
<keyword evidence="4" id="KW-1185">Reference proteome</keyword>
<keyword evidence="1" id="KW-0175">Coiled coil</keyword>
<accession>A0A7J6AFK3</accession>
<evidence type="ECO:0000256" key="1">
    <source>
        <dbReference type="SAM" id="Coils"/>
    </source>
</evidence>
<dbReference type="Proteomes" id="UP000593565">
    <property type="component" value="Unassembled WGS sequence"/>
</dbReference>
<evidence type="ECO:0000313" key="4">
    <source>
        <dbReference type="Proteomes" id="UP000593565"/>
    </source>
</evidence>
<feature type="region of interest" description="Disordered" evidence="2">
    <location>
        <begin position="71"/>
        <end position="113"/>
    </location>
</feature>
<dbReference type="AlphaFoldDB" id="A0A7J6AFK3"/>
<sequence length="963" mass="111050">MASWIGDDRFTADRNDWEWDSDLDSQEIRNPFRSSNPILLSEFNLWEKSLFKSRSSALSCLGVSRSDHSSKISTSSIGGQCGMKHSETAARQRWQSASRRAPDGAPRSHSEFEKRNAIEESSMRRTELIQRLQEVHSRLDTQTDLLKAKESQLQHSQSTTQLLELKHKLAKALSVVEEQKEAAELSCFEESCRSTDLQDKVLQLEMDILKMKSSLGSGSTAQISASHSKQHLGKTMPITKDEFVREKKAEREMKKLEDALRESEERAESIGAEKDHALKQLRNYKEDQQMVLSQMEELKQRFSMSLATQSELQDQLSETRSRLGQLELENELLTTKTLRLEDKIEDLKSKLSNALAEKDRLVQEKAELYQRVQSLELELQRSQLGREGFTQQVCDLHSELTQTKSQASQQQQSALLMKEELQSVKEANEKLSADLASVTERLQETLQHLYELEAEKLIQTNQIAALETERLQLIGEKEELMDVFDQGDQKELRDLRERCCQLRELQEMLEYEKKELEAHCQGLEKKVQNVEAEYGLKEQELKLMEEKMEQEKEELKRVAGHWNERWLDVAMELQSTQAQLEETKKQQQETDALREEAAEMAIKLETLELEMKDRQNLIQRLLEEKTHYEKELTRVKTEAGALKRVELDACRQQPKLERNRSQTLEQRLMGNPVSLEEMDGELGQLKAELQKVWDMLKSRDTELEEQQHELQSARGQVTQQNSEVQRLEQQLAKRDQELKQRDLFLTDLMTQRDTEKTEAHIKITALENELAGLKDLKTIQKMSTQHDSQPIDSLLEESNRTTEQLKQEKEHDLLKVHSVKPTQQGKGERRSPLTKRKETAVRSDIIDPDQQRRLITEQLKSLFKGREQMGDMAPPMIQRRTGSVLDCGSKSPKVFKNTMDTVRSEVKRQQKCGLESGVHEKRGEPTAQQFAATLINKTKMSTADLGVPAKSSMDIAQTCVLFN</sequence>
<feature type="coiled-coil region" evidence="1">
    <location>
        <begin position="246"/>
        <end position="378"/>
    </location>
</feature>
<dbReference type="EMBL" id="JAAGNN010000013">
    <property type="protein sequence ID" value="KAF4081410.1"/>
    <property type="molecule type" value="Genomic_DNA"/>
</dbReference>
<protein>
    <submittedName>
        <fullName evidence="3">Uncharacterized protein</fullName>
    </submittedName>
</protein>
<comment type="caution">
    <text evidence="3">The sequence shown here is derived from an EMBL/GenBank/DDBJ whole genome shotgun (WGS) entry which is preliminary data.</text>
</comment>
<feature type="coiled-coil region" evidence="1">
    <location>
        <begin position="414"/>
        <end position="638"/>
    </location>
</feature>